<reference evidence="1" key="1">
    <citation type="submission" date="2021-02" db="EMBL/GenBank/DDBJ databases">
        <authorList>
            <person name="Nowell W R."/>
        </authorList>
    </citation>
    <scope>NUCLEOTIDE SEQUENCE</scope>
</reference>
<dbReference type="Proteomes" id="UP000663854">
    <property type="component" value="Unassembled WGS sequence"/>
</dbReference>
<gene>
    <name evidence="1" type="ORF">PYM288_LOCUS5293</name>
</gene>
<dbReference type="EMBL" id="CAJNOH010000053">
    <property type="protein sequence ID" value="CAF0815095.1"/>
    <property type="molecule type" value="Genomic_DNA"/>
</dbReference>
<evidence type="ECO:0000313" key="1">
    <source>
        <dbReference type="EMBL" id="CAF0815095.1"/>
    </source>
</evidence>
<proteinExistence type="predicted"/>
<dbReference type="AlphaFoldDB" id="A0A813TMI1"/>
<accession>A0A813TMI1</accession>
<sequence>MISMTIYYFYKKINNSYIIKTERPNAHHQPVSAYAVFQRSELMNVVSNAVPDQIFKDNFTEDFSETLGVDLQVKMVNIDNRIVAL</sequence>
<protein>
    <submittedName>
        <fullName evidence="1">Uncharacterized protein</fullName>
    </submittedName>
</protein>
<comment type="caution">
    <text evidence="1">The sequence shown here is derived from an EMBL/GenBank/DDBJ whole genome shotgun (WGS) entry which is preliminary data.</text>
</comment>
<organism evidence="1 2">
    <name type="scientific">Rotaria sordida</name>
    <dbReference type="NCBI Taxonomy" id="392033"/>
    <lineage>
        <taxon>Eukaryota</taxon>
        <taxon>Metazoa</taxon>
        <taxon>Spiralia</taxon>
        <taxon>Gnathifera</taxon>
        <taxon>Rotifera</taxon>
        <taxon>Eurotatoria</taxon>
        <taxon>Bdelloidea</taxon>
        <taxon>Philodinida</taxon>
        <taxon>Philodinidae</taxon>
        <taxon>Rotaria</taxon>
    </lineage>
</organism>
<evidence type="ECO:0000313" key="2">
    <source>
        <dbReference type="Proteomes" id="UP000663854"/>
    </source>
</evidence>
<name>A0A813TMI1_9BILA</name>